<keyword evidence="2" id="KW-1185">Reference proteome</keyword>
<gene>
    <name evidence="1" type="ORF">JCGZ_26735</name>
</gene>
<evidence type="ECO:0000313" key="1">
    <source>
        <dbReference type="EMBL" id="KDP24051.1"/>
    </source>
</evidence>
<dbReference type="EMBL" id="KK915144">
    <property type="protein sequence ID" value="KDP24051.1"/>
    <property type="molecule type" value="Genomic_DNA"/>
</dbReference>
<dbReference type="AlphaFoldDB" id="A0A067JJA4"/>
<accession>A0A067JJA4</accession>
<dbReference type="OrthoDB" id="10625396at2759"/>
<protein>
    <submittedName>
        <fullName evidence="1">Uncharacterized protein</fullName>
    </submittedName>
</protein>
<evidence type="ECO:0000313" key="2">
    <source>
        <dbReference type="Proteomes" id="UP000027138"/>
    </source>
</evidence>
<organism evidence="1 2">
    <name type="scientific">Jatropha curcas</name>
    <name type="common">Barbados nut</name>
    <dbReference type="NCBI Taxonomy" id="180498"/>
    <lineage>
        <taxon>Eukaryota</taxon>
        <taxon>Viridiplantae</taxon>
        <taxon>Streptophyta</taxon>
        <taxon>Embryophyta</taxon>
        <taxon>Tracheophyta</taxon>
        <taxon>Spermatophyta</taxon>
        <taxon>Magnoliopsida</taxon>
        <taxon>eudicotyledons</taxon>
        <taxon>Gunneridae</taxon>
        <taxon>Pentapetalae</taxon>
        <taxon>rosids</taxon>
        <taxon>fabids</taxon>
        <taxon>Malpighiales</taxon>
        <taxon>Euphorbiaceae</taxon>
        <taxon>Crotonoideae</taxon>
        <taxon>Jatropheae</taxon>
        <taxon>Jatropha</taxon>
    </lineage>
</organism>
<sequence>MPWLQRARPYWYHSTLVADLCFQYLSATRAVIFRVSGVHLDQDLEYLRFDLSIGRNELNWALASIIDSPSFVFIDRVTGQRNETHLTHPDPPLTESKSLTPGNSASYRLDELASRKSFDPCLEPSQPSARYPIFLISCNLRERDWKAQTELSGGMLTDK</sequence>
<proteinExistence type="predicted"/>
<reference evidence="1 2" key="1">
    <citation type="journal article" date="2014" name="PLoS ONE">
        <title>Global Analysis of Gene Expression Profiles in Physic Nut (Jatropha curcas L.) Seedlings Exposed to Salt Stress.</title>
        <authorList>
            <person name="Zhang L."/>
            <person name="Zhang C."/>
            <person name="Wu P."/>
            <person name="Chen Y."/>
            <person name="Li M."/>
            <person name="Jiang H."/>
            <person name="Wu G."/>
        </authorList>
    </citation>
    <scope>NUCLEOTIDE SEQUENCE [LARGE SCALE GENOMIC DNA]</scope>
    <source>
        <strain evidence="2">cv. GZQX0401</strain>
        <tissue evidence="1">Young leaves</tissue>
    </source>
</reference>
<dbReference type="Proteomes" id="UP000027138">
    <property type="component" value="Unassembled WGS sequence"/>
</dbReference>
<name>A0A067JJA4_JATCU</name>